<feature type="non-terminal residue" evidence="1">
    <location>
        <position position="65"/>
    </location>
</feature>
<dbReference type="RefSeq" id="XP_037186932.1">
    <property type="nucleotide sequence ID" value="XM_037337552.1"/>
</dbReference>
<organism evidence="1 2">
    <name type="scientific">Botrytis fragariae</name>
    <dbReference type="NCBI Taxonomy" id="1964551"/>
    <lineage>
        <taxon>Eukaryota</taxon>
        <taxon>Fungi</taxon>
        <taxon>Dikarya</taxon>
        <taxon>Ascomycota</taxon>
        <taxon>Pezizomycotina</taxon>
        <taxon>Leotiomycetes</taxon>
        <taxon>Helotiales</taxon>
        <taxon>Sclerotiniaceae</taxon>
        <taxon>Botrytis</taxon>
    </lineage>
</organism>
<proteinExistence type="predicted"/>
<dbReference type="EMBL" id="JABFCT010000026">
    <property type="protein sequence ID" value="KAF5867983.1"/>
    <property type="molecule type" value="Genomic_DNA"/>
</dbReference>
<comment type="caution">
    <text evidence="1">The sequence shown here is derived from an EMBL/GenBank/DDBJ whole genome shotgun (WGS) entry which is preliminary data.</text>
</comment>
<accession>A0A8H6AHP8</accession>
<dbReference type="AlphaFoldDB" id="A0A8H6AHP8"/>
<protein>
    <submittedName>
        <fullName evidence="1">Uncharacterized protein</fullName>
    </submittedName>
</protein>
<evidence type="ECO:0000313" key="2">
    <source>
        <dbReference type="Proteomes" id="UP000531561"/>
    </source>
</evidence>
<name>A0A8H6AHP8_9HELO</name>
<keyword evidence="2" id="KW-1185">Reference proteome</keyword>
<gene>
    <name evidence="1" type="ORF">Bfra_007179</name>
</gene>
<reference evidence="1 2" key="1">
    <citation type="journal article" date="2020" name="Phytopathology">
        <title>A high-quality genome resource of Botrytis fragariae, a new and rapidly spreading fungal pathogen causing strawberry gray mold in the U.S.A.</title>
        <authorList>
            <person name="Wu Y."/>
            <person name="Saski C.A."/>
            <person name="Schnabel G."/>
            <person name="Xiao S."/>
            <person name="Hu M."/>
        </authorList>
    </citation>
    <scope>NUCLEOTIDE SEQUENCE [LARGE SCALE GENOMIC DNA]</scope>
    <source>
        <strain evidence="1 2">BVB16</strain>
    </source>
</reference>
<dbReference type="Proteomes" id="UP000531561">
    <property type="component" value="Unassembled WGS sequence"/>
</dbReference>
<sequence length="65" mass="7446">TNQDWEDLFLRWEHQLCNQNGLCVEFLAIPAVKSDLKTSLRRLTGCWDATITEAVPSGELMSTRH</sequence>
<dbReference type="GeneID" id="59261244"/>
<evidence type="ECO:0000313" key="1">
    <source>
        <dbReference type="EMBL" id="KAF5867983.1"/>
    </source>
</evidence>